<dbReference type="SUPFAM" id="SSF100895">
    <property type="entry name" value="Kazal-type serine protease inhibitors"/>
    <property type="match status" value="1"/>
</dbReference>
<keyword evidence="5" id="KW-1015">Disulfide bond</keyword>
<evidence type="ECO:0000256" key="1">
    <source>
        <dbReference type="ARBA" id="ARBA00004613"/>
    </source>
</evidence>
<dbReference type="InterPro" id="IPR001239">
    <property type="entry name" value="Prot_inh_Kazal-m"/>
</dbReference>
<comment type="subcellular location">
    <subcellularLocation>
        <location evidence="1">Secreted</location>
    </subcellularLocation>
</comment>
<dbReference type="PROSITE" id="PS00282">
    <property type="entry name" value="KAZAL_1"/>
    <property type="match status" value="1"/>
</dbReference>
<accession>A0A8C4TEL7</accession>
<reference evidence="7" key="2">
    <citation type="submission" date="2025-09" db="UniProtKB">
        <authorList>
            <consortium name="Ensembl"/>
        </authorList>
    </citation>
    <scope>IDENTIFICATION</scope>
</reference>
<dbReference type="GO" id="GO:0005576">
    <property type="term" value="C:extracellular region"/>
    <property type="evidence" value="ECO:0007669"/>
    <property type="project" value="UniProtKB-SubCell"/>
</dbReference>
<evidence type="ECO:0000259" key="6">
    <source>
        <dbReference type="PROSITE" id="PS51465"/>
    </source>
</evidence>
<dbReference type="Pfam" id="PF00050">
    <property type="entry name" value="Kazal_1"/>
    <property type="match status" value="1"/>
</dbReference>
<name>A0A8C4TEL7_ERPCA</name>
<dbReference type="InterPro" id="IPR036058">
    <property type="entry name" value="Kazal_dom_sf"/>
</dbReference>
<sequence>QPWQRTLWCTGEYSLPACTLDYTPVCGTDGVTYGNECMLCSQNQREPVLIAKYEAC</sequence>
<dbReference type="Gene3D" id="3.30.60.30">
    <property type="match status" value="1"/>
</dbReference>
<keyword evidence="3" id="KW-0646">Protease inhibitor</keyword>
<evidence type="ECO:0000256" key="5">
    <source>
        <dbReference type="ARBA" id="ARBA00023157"/>
    </source>
</evidence>
<dbReference type="InterPro" id="IPR051597">
    <property type="entry name" value="Bifunctional_prot_inhibitor"/>
</dbReference>
<dbReference type="PANTHER" id="PTHR47729">
    <property type="entry name" value="SERINE PEPTIDASE INHIBITOR, KAZAL TYPE 2, TANDEM DUPLICATE 1-RELATED"/>
    <property type="match status" value="1"/>
</dbReference>
<evidence type="ECO:0000256" key="2">
    <source>
        <dbReference type="ARBA" id="ARBA00022525"/>
    </source>
</evidence>
<protein>
    <recommendedName>
        <fullName evidence="6">Kazal-like domain-containing protein</fullName>
    </recommendedName>
</protein>
<keyword evidence="2" id="KW-0964">Secreted</keyword>
<dbReference type="InterPro" id="IPR002350">
    <property type="entry name" value="Kazal_dom"/>
</dbReference>
<dbReference type="SMART" id="SM00280">
    <property type="entry name" value="KAZAL"/>
    <property type="match status" value="1"/>
</dbReference>
<evidence type="ECO:0000256" key="4">
    <source>
        <dbReference type="ARBA" id="ARBA00022900"/>
    </source>
</evidence>
<dbReference type="GO" id="GO:0004867">
    <property type="term" value="F:serine-type endopeptidase inhibitor activity"/>
    <property type="evidence" value="ECO:0007669"/>
    <property type="project" value="UniProtKB-KW"/>
</dbReference>
<organism evidence="7 8">
    <name type="scientific">Erpetoichthys calabaricus</name>
    <name type="common">Rope fish</name>
    <name type="synonym">Calamoichthys calabaricus</name>
    <dbReference type="NCBI Taxonomy" id="27687"/>
    <lineage>
        <taxon>Eukaryota</taxon>
        <taxon>Metazoa</taxon>
        <taxon>Chordata</taxon>
        <taxon>Craniata</taxon>
        <taxon>Vertebrata</taxon>
        <taxon>Euteleostomi</taxon>
        <taxon>Actinopterygii</taxon>
        <taxon>Polypteriformes</taxon>
        <taxon>Polypteridae</taxon>
        <taxon>Erpetoichthys</taxon>
    </lineage>
</organism>
<proteinExistence type="predicted"/>
<keyword evidence="4" id="KW-0722">Serine protease inhibitor</keyword>
<feature type="domain" description="Kazal-like" evidence="6">
    <location>
        <begin position="3"/>
        <end position="56"/>
    </location>
</feature>
<dbReference type="PRINTS" id="PR00290">
    <property type="entry name" value="KAZALINHBTR"/>
</dbReference>
<reference evidence="7" key="1">
    <citation type="submission" date="2025-08" db="UniProtKB">
        <authorList>
            <consortium name="Ensembl"/>
        </authorList>
    </citation>
    <scope>IDENTIFICATION</scope>
</reference>
<dbReference type="AlphaFoldDB" id="A0A8C4TEL7"/>
<dbReference type="PANTHER" id="PTHR47729:SF1">
    <property type="entry name" value="OVOMUCOID-LIKE-RELATED"/>
    <property type="match status" value="1"/>
</dbReference>
<evidence type="ECO:0000313" key="8">
    <source>
        <dbReference type="Proteomes" id="UP000694620"/>
    </source>
</evidence>
<dbReference type="PROSITE" id="PS51465">
    <property type="entry name" value="KAZAL_2"/>
    <property type="match status" value="1"/>
</dbReference>
<evidence type="ECO:0000313" key="7">
    <source>
        <dbReference type="Ensembl" id="ENSECRP00000030170.1"/>
    </source>
</evidence>
<keyword evidence="8" id="KW-1185">Reference proteome</keyword>
<evidence type="ECO:0000256" key="3">
    <source>
        <dbReference type="ARBA" id="ARBA00022690"/>
    </source>
</evidence>
<dbReference type="Ensembl" id="ENSECRT00000030810.1">
    <property type="protein sequence ID" value="ENSECRP00000030170.1"/>
    <property type="gene ID" value="ENSECRG00000020460.1"/>
</dbReference>
<dbReference type="Proteomes" id="UP000694620">
    <property type="component" value="Unassembled WGS sequence"/>
</dbReference>